<dbReference type="GO" id="GO:0003677">
    <property type="term" value="F:DNA binding"/>
    <property type="evidence" value="ECO:0007669"/>
    <property type="project" value="UniProtKB-KW"/>
</dbReference>
<keyword evidence="3" id="KW-0805">Transcription regulation</keyword>
<dbReference type="GO" id="GO:0030170">
    <property type="term" value="F:pyridoxal phosphate binding"/>
    <property type="evidence" value="ECO:0007669"/>
    <property type="project" value="InterPro"/>
</dbReference>
<keyword evidence="2" id="KW-0663">Pyridoxal phosphate</keyword>
<dbReference type="AlphaFoldDB" id="A0A2P8E7F8"/>
<dbReference type="SUPFAM" id="SSF46785">
    <property type="entry name" value="Winged helix' DNA-binding domain"/>
    <property type="match status" value="1"/>
</dbReference>
<keyword evidence="8" id="KW-1185">Reference proteome</keyword>
<dbReference type="Pfam" id="PF00392">
    <property type="entry name" value="GntR"/>
    <property type="match status" value="1"/>
</dbReference>
<dbReference type="OrthoDB" id="199743at2"/>
<dbReference type="InterPro" id="IPR036388">
    <property type="entry name" value="WH-like_DNA-bd_sf"/>
</dbReference>
<dbReference type="SMART" id="SM00345">
    <property type="entry name" value="HTH_GNTR"/>
    <property type="match status" value="1"/>
</dbReference>
<dbReference type="Gene3D" id="3.40.640.10">
    <property type="entry name" value="Type I PLP-dependent aspartate aminotransferase-like (Major domain)"/>
    <property type="match status" value="1"/>
</dbReference>
<evidence type="ECO:0000313" key="8">
    <source>
        <dbReference type="Proteomes" id="UP000243528"/>
    </source>
</evidence>
<dbReference type="Gene3D" id="1.10.10.10">
    <property type="entry name" value="Winged helix-like DNA-binding domain superfamily/Winged helix DNA-binding domain"/>
    <property type="match status" value="1"/>
</dbReference>
<dbReference type="CDD" id="cd00609">
    <property type="entry name" value="AAT_like"/>
    <property type="match status" value="1"/>
</dbReference>
<dbReference type="InterPro" id="IPR000524">
    <property type="entry name" value="Tscrpt_reg_HTH_GntR"/>
</dbReference>
<dbReference type="InterPro" id="IPR015421">
    <property type="entry name" value="PyrdxlP-dep_Trfase_major"/>
</dbReference>
<reference evidence="7 8" key="1">
    <citation type="submission" date="2018-03" db="EMBL/GenBank/DDBJ databases">
        <title>Genomic Encyclopedia of Archaeal and Bacterial Type Strains, Phase II (KMG-II): from individual species to whole genera.</title>
        <authorList>
            <person name="Goeker M."/>
        </authorList>
    </citation>
    <scope>NUCLEOTIDE SEQUENCE [LARGE SCALE GENOMIC DNA]</scope>
    <source>
        <strain evidence="7 8">DSM 45211</strain>
    </source>
</reference>
<keyword evidence="5" id="KW-0804">Transcription</keyword>
<protein>
    <submittedName>
        <fullName evidence="7">GntR family transcriptional regulator</fullName>
    </submittedName>
</protein>
<name>A0A2P8E7F8_9ACTN</name>
<evidence type="ECO:0000313" key="7">
    <source>
        <dbReference type="EMBL" id="PSL05391.1"/>
    </source>
</evidence>
<dbReference type="RefSeq" id="WP_106536745.1">
    <property type="nucleotide sequence ID" value="NZ_ML142899.1"/>
</dbReference>
<dbReference type="InterPro" id="IPR036390">
    <property type="entry name" value="WH_DNA-bd_sf"/>
</dbReference>
<feature type="domain" description="HTH gntR-type" evidence="6">
    <location>
        <begin position="24"/>
        <end position="92"/>
    </location>
</feature>
<dbReference type="Pfam" id="PF00155">
    <property type="entry name" value="Aminotran_1_2"/>
    <property type="match status" value="1"/>
</dbReference>
<accession>A0A2P8E7F8</accession>
<dbReference type="SUPFAM" id="SSF53383">
    <property type="entry name" value="PLP-dependent transferases"/>
    <property type="match status" value="1"/>
</dbReference>
<proteinExistence type="inferred from homology"/>
<evidence type="ECO:0000256" key="3">
    <source>
        <dbReference type="ARBA" id="ARBA00023015"/>
    </source>
</evidence>
<dbReference type="InterPro" id="IPR051446">
    <property type="entry name" value="HTH_trans_reg/aminotransferase"/>
</dbReference>
<keyword evidence="4" id="KW-0238">DNA-binding</keyword>
<evidence type="ECO:0000256" key="1">
    <source>
        <dbReference type="ARBA" id="ARBA00005384"/>
    </source>
</evidence>
<evidence type="ECO:0000256" key="5">
    <source>
        <dbReference type="ARBA" id="ARBA00023163"/>
    </source>
</evidence>
<organism evidence="7 8">
    <name type="scientific">Haloactinopolyspora alba</name>
    <dbReference type="NCBI Taxonomy" id="648780"/>
    <lineage>
        <taxon>Bacteria</taxon>
        <taxon>Bacillati</taxon>
        <taxon>Actinomycetota</taxon>
        <taxon>Actinomycetes</taxon>
        <taxon>Jiangellales</taxon>
        <taxon>Jiangellaceae</taxon>
        <taxon>Haloactinopolyspora</taxon>
    </lineage>
</organism>
<dbReference type="GO" id="GO:0003700">
    <property type="term" value="F:DNA-binding transcription factor activity"/>
    <property type="evidence" value="ECO:0007669"/>
    <property type="project" value="InterPro"/>
</dbReference>
<dbReference type="PANTHER" id="PTHR46577:SF1">
    <property type="entry name" value="HTH-TYPE TRANSCRIPTIONAL REGULATORY PROTEIN GABR"/>
    <property type="match status" value="1"/>
</dbReference>
<dbReference type="PANTHER" id="PTHR46577">
    <property type="entry name" value="HTH-TYPE TRANSCRIPTIONAL REGULATORY PROTEIN GABR"/>
    <property type="match status" value="1"/>
</dbReference>
<dbReference type="Proteomes" id="UP000243528">
    <property type="component" value="Unassembled WGS sequence"/>
</dbReference>
<evidence type="ECO:0000259" key="6">
    <source>
        <dbReference type="PROSITE" id="PS50949"/>
    </source>
</evidence>
<gene>
    <name evidence="7" type="ORF">CLV30_104261</name>
</gene>
<dbReference type="InterPro" id="IPR015424">
    <property type="entry name" value="PyrdxlP-dep_Trfase"/>
</dbReference>
<evidence type="ECO:0000256" key="4">
    <source>
        <dbReference type="ARBA" id="ARBA00023125"/>
    </source>
</evidence>
<dbReference type="InterPro" id="IPR004839">
    <property type="entry name" value="Aminotransferase_I/II_large"/>
</dbReference>
<evidence type="ECO:0000256" key="2">
    <source>
        <dbReference type="ARBA" id="ARBA00022898"/>
    </source>
</evidence>
<sequence>MATSEQDHFVLLVRDGVRGRGGRGTPGRRLTEVLRDLIGADALSAGARLPSERELAKAVDMSRGTVAGVYRTLCAQGWCERRHGSGTYVREPVDAADGVRRIERLMRRDAGLIDLSKSVVPDASHLPVPALDVAELLRTPSGHGYDALGDSRLLAQLRRRTDADPLVTAGAQQGIALAARCVVRAGDVVLVDEAAYPGALAVFRRRGAQVVTVADDGGGMAPEAFREAVVRHRPACAYVLPVHNPTGRVVEPDRMAAIAVTAREHEVSLIEDRTLAEITFGSTAAPPCTTAHPDGTIVVDSLSKVLWGGLRIGWVTAAEPLLARLVELKHEADLATSVVGQRMAAAVLERADVDQWRQELARRRDRFTAALGERLPTWTWDVPDGGLSLWARLPRTDTDAFAEAARGHGVAVAPGSVFSPDGRQRDRLRLSFAPGDELLDEAVAALSRAWSGRQSAPAARPGGMDLTV</sequence>
<dbReference type="CDD" id="cd07377">
    <property type="entry name" value="WHTH_GntR"/>
    <property type="match status" value="1"/>
</dbReference>
<dbReference type="Gene3D" id="3.90.1150.10">
    <property type="entry name" value="Aspartate Aminotransferase, domain 1"/>
    <property type="match status" value="1"/>
</dbReference>
<dbReference type="EMBL" id="PYGE01000004">
    <property type="protein sequence ID" value="PSL05391.1"/>
    <property type="molecule type" value="Genomic_DNA"/>
</dbReference>
<comment type="similarity">
    <text evidence="1">In the C-terminal section; belongs to the class-I pyridoxal-phosphate-dependent aminotransferase family.</text>
</comment>
<dbReference type="InterPro" id="IPR015422">
    <property type="entry name" value="PyrdxlP-dep_Trfase_small"/>
</dbReference>
<dbReference type="PROSITE" id="PS50949">
    <property type="entry name" value="HTH_GNTR"/>
    <property type="match status" value="1"/>
</dbReference>
<comment type="caution">
    <text evidence="7">The sequence shown here is derived from an EMBL/GenBank/DDBJ whole genome shotgun (WGS) entry which is preliminary data.</text>
</comment>